<reference evidence="2 3" key="1">
    <citation type="submission" date="2010-08" db="EMBL/GenBank/DDBJ databases">
        <title>Complete sequence of Clostridium cellulovorans 743B.</title>
        <authorList>
            <consortium name="US DOE Joint Genome Institute"/>
            <person name="Lucas S."/>
            <person name="Copeland A."/>
            <person name="Lapidus A."/>
            <person name="Cheng J.-F."/>
            <person name="Bruce D."/>
            <person name="Goodwin L."/>
            <person name="Pitluck S."/>
            <person name="Chertkov O."/>
            <person name="Detter J.C."/>
            <person name="Han C."/>
            <person name="Tapia R."/>
            <person name="Land M."/>
            <person name="Hauser L."/>
            <person name="Chang Y.-J."/>
            <person name="Jeffries C."/>
            <person name="Kyrpides N."/>
            <person name="Ivanova N."/>
            <person name="Mikhailova N."/>
            <person name="Hemme C.L."/>
            <person name="Woyke T."/>
        </authorList>
    </citation>
    <scope>NUCLEOTIDE SEQUENCE [LARGE SCALE GENOMIC DNA]</scope>
    <source>
        <strain evidence="3">ATCC 35296 / DSM 3052 / OCM 3 / 743B</strain>
    </source>
</reference>
<dbReference type="EMBL" id="CP002160">
    <property type="protein sequence ID" value="ADL51097.1"/>
    <property type="molecule type" value="Genomic_DNA"/>
</dbReference>
<keyword evidence="1" id="KW-0812">Transmembrane</keyword>
<protein>
    <recommendedName>
        <fullName evidence="4">DUF5673 domain-containing protein</fullName>
    </recommendedName>
</protein>
<dbReference type="AlphaFoldDB" id="D9SVH3"/>
<keyword evidence="1" id="KW-0472">Membrane</keyword>
<keyword evidence="3" id="KW-1185">Reference proteome</keyword>
<dbReference type="KEGG" id="ccb:Clocel_1344"/>
<feature type="transmembrane region" description="Helical" evidence="1">
    <location>
        <begin position="9"/>
        <end position="30"/>
    </location>
</feature>
<accession>D9SVH3</accession>
<gene>
    <name evidence="2" type="ordered locus">Clocel_1344</name>
</gene>
<evidence type="ECO:0008006" key="4">
    <source>
        <dbReference type="Google" id="ProtNLM"/>
    </source>
</evidence>
<evidence type="ECO:0000313" key="2">
    <source>
        <dbReference type="EMBL" id="ADL51097.1"/>
    </source>
</evidence>
<evidence type="ECO:0000313" key="3">
    <source>
        <dbReference type="Proteomes" id="UP000002730"/>
    </source>
</evidence>
<proteinExistence type="predicted"/>
<organism evidence="2 3">
    <name type="scientific">Clostridium cellulovorans (strain ATCC 35296 / DSM 3052 / OCM 3 / 743B)</name>
    <dbReference type="NCBI Taxonomy" id="573061"/>
    <lineage>
        <taxon>Bacteria</taxon>
        <taxon>Bacillati</taxon>
        <taxon>Bacillota</taxon>
        <taxon>Clostridia</taxon>
        <taxon>Eubacteriales</taxon>
        <taxon>Clostridiaceae</taxon>
        <taxon>Clostridium</taxon>
    </lineage>
</organism>
<feature type="transmembrane region" description="Helical" evidence="1">
    <location>
        <begin position="103"/>
        <end position="121"/>
    </location>
</feature>
<keyword evidence="1" id="KW-1133">Transmembrane helix</keyword>
<name>D9SVH3_CLOC7</name>
<feature type="transmembrane region" description="Helical" evidence="1">
    <location>
        <begin position="36"/>
        <end position="59"/>
    </location>
</feature>
<dbReference type="HOGENOM" id="CLU_1193136_0_0_9"/>
<dbReference type="Proteomes" id="UP000002730">
    <property type="component" value="Chromosome"/>
</dbReference>
<evidence type="ECO:0000256" key="1">
    <source>
        <dbReference type="SAM" id="Phobius"/>
    </source>
</evidence>
<sequence length="232" mass="26505">MKNTETRKLIFFFGVGVLAILIAILTDTFSNSGESAFGITFLSGFIGIALIVIGLFVFIPRYLYMKKMIEGKELIAAWELPQEDVLENAVDIKSRKKQICFENFVFIAVTCFITSIIFLFFENGEDLSFVMLAAILIAYIIYIFSPKIAYYNAVKSGKTVYIGKNAIYANGTYYSLKGVGDNCDNVKVFRSDNHMKLKYMYYSNIGKDYMNITVRIPKDNMEEVEKVIDYYK</sequence>
<feature type="transmembrane region" description="Helical" evidence="1">
    <location>
        <begin position="127"/>
        <end position="145"/>
    </location>
</feature>
<dbReference type="RefSeq" id="WP_010076039.1">
    <property type="nucleotide sequence ID" value="NC_014393.1"/>
</dbReference>